<gene>
    <name evidence="2" type="ORF">PTTG_30443</name>
</gene>
<dbReference type="AlphaFoldDB" id="A0A180FYQ7"/>
<dbReference type="EnsemblFungi" id="PTTG_30443-t43_1">
    <property type="protein sequence ID" value="PTTG_30443-t43_1-p1"/>
    <property type="gene ID" value="PTTG_30443"/>
</dbReference>
<organism evidence="2">
    <name type="scientific">Puccinia triticina (isolate 1-1 / race 1 (BBBD))</name>
    <name type="common">Brown leaf rust fungus</name>
    <dbReference type="NCBI Taxonomy" id="630390"/>
    <lineage>
        <taxon>Eukaryota</taxon>
        <taxon>Fungi</taxon>
        <taxon>Dikarya</taxon>
        <taxon>Basidiomycota</taxon>
        <taxon>Pucciniomycotina</taxon>
        <taxon>Pucciniomycetes</taxon>
        <taxon>Pucciniales</taxon>
        <taxon>Pucciniaceae</taxon>
        <taxon>Puccinia</taxon>
    </lineage>
</organism>
<feature type="non-terminal residue" evidence="2">
    <location>
        <position position="419"/>
    </location>
</feature>
<dbReference type="EMBL" id="ADAS02003717">
    <property type="protein sequence ID" value="OAV85545.1"/>
    <property type="molecule type" value="Genomic_DNA"/>
</dbReference>
<feature type="compositionally biased region" description="Low complexity" evidence="1">
    <location>
        <begin position="1"/>
        <end position="26"/>
    </location>
</feature>
<reference evidence="3" key="4">
    <citation type="submission" date="2025-05" db="UniProtKB">
        <authorList>
            <consortium name="EnsemblFungi"/>
        </authorList>
    </citation>
    <scope>IDENTIFICATION</scope>
    <source>
        <strain evidence="3">isolate 1-1 / race 1 (BBBD)</strain>
    </source>
</reference>
<reference evidence="2" key="1">
    <citation type="submission" date="2009-11" db="EMBL/GenBank/DDBJ databases">
        <authorList>
            <consortium name="The Broad Institute Genome Sequencing Platform"/>
            <person name="Ward D."/>
            <person name="Feldgarden M."/>
            <person name="Earl A."/>
            <person name="Young S.K."/>
            <person name="Zeng Q."/>
            <person name="Koehrsen M."/>
            <person name="Alvarado L."/>
            <person name="Berlin A."/>
            <person name="Bochicchio J."/>
            <person name="Borenstein D."/>
            <person name="Chapman S.B."/>
            <person name="Chen Z."/>
            <person name="Engels R."/>
            <person name="Freedman E."/>
            <person name="Gellesch M."/>
            <person name="Goldberg J."/>
            <person name="Griggs A."/>
            <person name="Gujja S."/>
            <person name="Heilman E."/>
            <person name="Heiman D."/>
            <person name="Hepburn T."/>
            <person name="Howarth C."/>
            <person name="Jen D."/>
            <person name="Larson L."/>
            <person name="Lewis B."/>
            <person name="Mehta T."/>
            <person name="Park D."/>
            <person name="Pearson M."/>
            <person name="Roberts A."/>
            <person name="Saif S."/>
            <person name="Shea T."/>
            <person name="Shenoy N."/>
            <person name="Sisk P."/>
            <person name="Stolte C."/>
            <person name="Sykes S."/>
            <person name="Thomson T."/>
            <person name="Walk T."/>
            <person name="White J."/>
            <person name="Yandava C."/>
            <person name="Izard J."/>
            <person name="Baranova O.V."/>
            <person name="Blanton J.M."/>
            <person name="Tanner A.C."/>
            <person name="Dewhirst F.E."/>
            <person name="Haas B."/>
            <person name="Nusbaum C."/>
            <person name="Birren B."/>
        </authorList>
    </citation>
    <scope>NUCLEOTIDE SEQUENCE [LARGE SCALE GENOMIC DNA]</scope>
    <source>
        <strain evidence="2">1-1 BBBD Race 1</strain>
    </source>
</reference>
<dbReference type="VEuPathDB" id="FungiDB:PTTG_30443"/>
<evidence type="ECO:0008006" key="5">
    <source>
        <dbReference type="Google" id="ProtNLM"/>
    </source>
</evidence>
<proteinExistence type="predicted"/>
<dbReference type="PANTHER" id="PTHR47501:SF5">
    <property type="entry name" value="HAT C-TERMINAL DIMERISATION DOMAIN-CONTAINING PROTEIN"/>
    <property type="match status" value="1"/>
</dbReference>
<evidence type="ECO:0000256" key="1">
    <source>
        <dbReference type="SAM" id="MobiDB-lite"/>
    </source>
</evidence>
<feature type="compositionally biased region" description="Basic and acidic residues" evidence="1">
    <location>
        <begin position="72"/>
        <end position="93"/>
    </location>
</feature>
<feature type="compositionally biased region" description="Polar residues" evidence="1">
    <location>
        <begin position="27"/>
        <end position="39"/>
    </location>
</feature>
<evidence type="ECO:0000313" key="2">
    <source>
        <dbReference type="EMBL" id="OAV85545.1"/>
    </source>
</evidence>
<dbReference type="PANTHER" id="PTHR47501">
    <property type="entry name" value="TRANSPOSASE-RELATED"/>
    <property type="match status" value="1"/>
</dbReference>
<protein>
    <recommendedName>
        <fullName evidence="5">BED-type domain-containing protein</fullName>
    </recommendedName>
</protein>
<keyword evidence="4" id="KW-1185">Reference proteome</keyword>
<feature type="compositionally biased region" description="Basic residues" evidence="1">
    <location>
        <begin position="56"/>
        <end position="66"/>
    </location>
</feature>
<reference evidence="2" key="2">
    <citation type="submission" date="2016-05" db="EMBL/GenBank/DDBJ databases">
        <title>Comparative analysis highlights variable genome content of wheat rusts and divergence of the mating loci.</title>
        <authorList>
            <person name="Cuomo C.A."/>
            <person name="Bakkeren G."/>
            <person name="Szabo L."/>
            <person name="Khalil H."/>
            <person name="Joly D."/>
            <person name="Goldberg J."/>
            <person name="Young S."/>
            <person name="Zeng Q."/>
            <person name="Fellers J."/>
        </authorList>
    </citation>
    <scope>NUCLEOTIDE SEQUENCE [LARGE SCALE GENOMIC DNA]</scope>
    <source>
        <strain evidence="2">1-1 BBBD Race 1</strain>
    </source>
</reference>
<dbReference type="Proteomes" id="UP000005240">
    <property type="component" value="Unassembled WGS sequence"/>
</dbReference>
<dbReference type="SUPFAM" id="SSF53098">
    <property type="entry name" value="Ribonuclease H-like"/>
    <property type="match status" value="1"/>
</dbReference>
<dbReference type="OrthoDB" id="5088237at2759"/>
<evidence type="ECO:0000313" key="4">
    <source>
        <dbReference type="Proteomes" id="UP000005240"/>
    </source>
</evidence>
<name>A0A180FYQ7_PUCT1</name>
<dbReference type="InterPro" id="IPR012337">
    <property type="entry name" value="RNaseH-like_sf"/>
</dbReference>
<accession>A0A180FYQ7</accession>
<reference evidence="3 4" key="3">
    <citation type="journal article" date="2017" name="G3 (Bethesda)">
        <title>Comparative analysis highlights variable genome content of wheat rusts and divergence of the mating loci.</title>
        <authorList>
            <person name="Cuomo C.A."/>
            <person name="Bakkeren G."/>
            <person name="Khalil H.B."/>
            <person name="Panwar V."/>
            <person name="Joly D."/>
            <person name="Linning R."/>
            <person name="Sakthikumar S."/>
            <person name="Song X."/>
            <person name="Adiconis X."/>
            <person name="Fan L."/>
            <person name="Goldberg J.M."/>
            <person name="Levin J.Z."/>
            <person name="Young S."/>
            <person name="Zeng Q."/>
            <person name="Anikster Y."/>
            <person name="Bruce M."/>
            <person name="Wang M."/>
            <person name="Yin C."/>
            <person name="McCallum B."/>
            <person name="Szabo L.J."/>
            <person name="Hulbert S."/>
            <person name="Chen X."/>
            <person name="Fellers J.P."/>
        </authorList>
    </citation>
    <scope>NUCLEOTIDE SEQUENCE</scope>
    <source>
        <strain evidence="4">Isolate 1-1 / race 1 (BBBD)</strain>
        <strain evidence="3">isolate 1-1 / race 1 (BBBD)</strain>
    </source>
</reference>
<evidence type="ECO:0000313" key="3">
    <source>
        <dbReference type="EnsemblFungi" id="PTTG_30443-t43_1-p1"/>
    </source>
</evidence>
<sequence length="419" mass="47281">MARSCASPRRTPSRPPSRQSTRIRTPACSNANSLQTNQDSQRRSEVPPSPNNSTGKSKRKPKRKKSGTTADKNLDEVDDVIDHKQDSDNDNMKVKKLRGKPKSSFDDVFDYFEPPFHANEGDTGEKMMYKCKWCSTVYKKGVGTKSNLMKHCDGNQHRLPCSSRMDAIDKGANLPPTAKEIENDMQEEQHGTMKTYAKHTVFDPRVFNQLLVLWLVRFSLPWCRIRDFLLGVAFNYARRGIFLYSRTWAATEAHRLYLNLQNNVVSSLQKLSSKFTLIHDVWTTKGNHHAFLGISVAYVTADWEFKISHLGMKFIASSHKGKLLAIPFANILTKFKLEDKITQTTDSGLNNFTMASEIDRLIFIKTDIDPNLSANHIRCFCHKLALILNAGLRAIELSTKGLGTSKNGTLGFTPALNPI</sequence>
<feature type="region of interest" description="Disordered" evidence="1">
    <location>
        <begin position="1"/>
        <end position="98"/>
    </location>
</feature>